<dbReference type="Proteomes" id="UP000002408">
    <property type="component" value="Chromosome"/>
</dbReference>
<dbReference type="OrthoDB" id="52890at2157"/>
<evidence type="ECO:0000313" key="2">
    <source>
        <dbReference type="Proteomes" id="UP000002408"/>
    </source>
</evidence>
<dbReference type="RefSeq" id="WP_012106969.1">
    <property type="nucleotide sequence ID" value="NC_009712.1"/>
</dbReference>
<dbReference type="HOGENOM" id="CLU_047362_0_0_2"/>
<dbReference type="Gene3D" id="3.40.1190.10">
    <property type="entry name" value="Mur-like, catalytic domain"/>
    <property type="match status" value="1"/>
</dbReference>
<dbReference type="eggNOG" id="arCOG02822">
    <property type="taxonomic scope" value="Archaea"/>
</dbReference>
<dbReference type="AlphaFoldDB" id="A7I875"/>
<gene>
    <name evidence="1" type="ordered locus">Mboo_1418</name>
</gene>
<dbReference type="SUPFAM" id="SSF53623">
    <property type="entry name" value="MurD-like peptide ligases, catalytic domain"/>
    <property type="match status" value="1"/>
</dbReference>
<organism evidence="1 2">
    <name type="scientific">Methanoregula boonei (strain DSM 21154 / JCM 14090 / 6A8)</name>
    <dbReference type="NCBI Taxonomy" id="456442"/>
    <lineage>
        <taxon>Archaea</taxon>
        <taxon>Methanobacteriati</taxon>
        <taxon>Methanobacteriota</taxon>
        <taxon>Stenosarchaea group</taxon>
        <taxon>Methanomicrobia</taxon>
        <taxon>Methanomicrobiales</taxon>
        <taxon>Methanoregulaceae</taxon>
        <taxon>Methanoregula</taxon>
    </lineage>
</organism>
<name>A7I875_METB6</name>
<dbReference type="STRING" id="456442.Mboo_1418"/>
<dbReference type="GO" id="GO:0005524">
    <property type="term" value="F:ATP binding"/>
    <property type="evidence" value="ECO:0007669"/>
    <property type="project" value="InterPro"/>
</dbReference>
<proteinExistence type="predicted"/>
<keyword evidence="2" id="KW-1185">Reference proteome</keyword>
<dbReference type="NCBIfam" id="NF033197">
    <property type="entry name" value="F430_CfbE"/>
    <property type="match status" value="1"/>
</dbReference>
<evidence type="ECO:0000313" key="1">
    <source>
        <dbReference type="EMBL" id="ABS55936.1"/>
    </source>
</evidence>
<dbReference type="KEGG" id="mbn:Mboo_1418"/>
<reference evidence="2" key="1">
    <citation type="journal article" date="2015" name="Microbiology">
        <title>Genome of Methanoregula boonei 6A8 reveals adaptations to oligotrophic peatland environments.</title>
        <authorList>
            <person name="Braeuer S."/>
            <person name="Cadillo-Quiroz H."/>
            <person name="Kyrpides N."/>
            <person name="Woyke T."/>
            <person name="Goodwin L."/>
            <person name="Detter C."/>
            <person name="Podell S."/>
            <person name="Yavitt J.B."/>
            <person name="Zinder S.H."/>
        </authorList>
    </citation>
    <scope>NUCLEOTIDE SEQUENCE [LARGE SCALE GENOMIC DNA]</scope>
    <source>
        <strain evidence="2">DSM 21154 / JCM 14090 / 6A8</strain>
    </source>
</reference>
<dbReference type="InterPro" id="IPR036565">
    <property type="entry name" value="Mur-like_cat_sf"/>
</dbReference>
<accession>A7I875</accession>
<protein>
    <submittedName>
        <fullName evidence="1">Uncharacterized protein</fullName>
    </submittedName>
</protein>
<dbReference type="GeneID" id="5412020"/>
<dbReference type="EMBL" id="CP000780">
    <property type="protein sequence ID" value="ABS55936.1"/>
    <property type="molecule type" value="Genomic_DNA"/>
</dbReference>
<sequence>MRVLVLDTIHGGTEIGRAFARVGHTVDAVDVYRGTTPDSADRAATATYDLVTAPVHLDPSHPLLAGRTEPVITHHEAVRRLLAGKIPHPMIEITGTRGKTTTAYALAHILAGAGLLHTSTGTYAMPGRRLLFKKSITPASVLDAAGEAIALKGWLVAEESLGVTGAGDLSIITSPVDYRCAAGKKSALAEKVTAAQKSPLLLCAPGVASGGHPNAVHLDDVATVNGDRCSITVAGRSGTFANPLLALPGYRVPLALAGTAALLLGQNPAPLSTFPGVPGRMEVRKEQGILVIDNANSGTNAETTIEAARYARDCSGSPEITLVIGTVKGDGAVCEGFPEDQILSAIRTTRPRTLIRVGNPPKCSEIPGLPAIDAVCQTLEEAERCARERTQTGAIVLAVKTWR</sequence>